<protein>
    <submittedName>
        <fullName evidence="5">AraC family transcriptional regulator</fullName>
    </submittedName>
</protein>
<dbReference type="SMART" id="SM00342">
    <property type="entry name" value="HTH_ARAC"/>
    <property type="match status" value="1"/>
</dbReference>
<proteinExistence type="predicted"/>
<dbReference type="Proteomes" id="UP000807309">
    <property type="component" value="Unassembled WGS sequence"/>
</dbReference>
<dbReference type="InterPro" id="IPR046532">
    <property type="entry name" value="DUF6597"/>
</dbReference>
<dbReference type="Pfam" id="PF12833">
    <property type="entry name" value="HTH_18"/>
    <property type="match status" value="1"/>
</dbReference>
<dbReference type="PANTHER" id="PTHR46796">
    <property type="entry name" value="HTH-TYPE TRANSCRIPTIONAL ACTIVATOR RHAS-RELATED"/>
    <property type="match status" value="1"/>
</dbReference>
<keyword evidence="3" id="KW-0804">Transcription</keyword>
<dbReference type="InterPro" id="IPR018060">
    <property type="entry name" value="HTH_AraC"/>
</dbReference>
<reference evidence="5 6" key="1">
    <citation type="submission" date="2020-10" db="EMBL/GenBank/DDBJ databases">
        <title>Identification of Nocardia species via Next-generation sequencing and recognition of intraspecies genetic diversity.</title>
        <authorList>
            <person name="Li P."/>
            <person name="Li P."/>
            <person name="Lu B."/>
        </authorList>
    </citation>
    <scope>NUCLEOTIDE SEQUENCE [LARGE SCALE GENOMIC DNA]</scope>
    <source>
        <strain evidence="5 6">N-11</strain>
    </source>
</reference>
<keyword evidence="1" id="KW-0805">Transcription regulation</keyword>
<evidence type="ECO:0000259" key="4">
    <source>
        <dbReference type="PROSITE" id="PS01124"/>
    </source>
</evidence>
<organism evidence="5 6">
    <name type="scientific">Nocardia abscessus</name>
    <dbReference type="NCBI Taxonomy" id="120957"/>
    <lineage>
        <taxon>Bacteria</taxon>
        <taxon>Bacillati</taxon>
        <taxon>Actinomycetota</taxon>
        <taxon>Actinomycetes</taxon>
        <taxon>Mycobacteriales</taxon>
        <taxon>Nocardiaceae</taxon>
        <taxon>Nocardia</taxon>
    </lineage>
</organism>
<evidence type="ECO:0000256" key="2">
    <source>
        <dbReference type="ARBA" id="ARBA00023125"/>
    </source>
</evidence>
<dbReference type="Gene3D" id="1.10.10.60">
    <property type="entry name" value="Homeodomain-like"/>
    <property type="match status" value="1"/>
</dbReference>
<evidence type="ECO:0000256" key="3">
    <source>
        <dbReference type="ARBA" id="ARBA00023163"/>
    </source>
</evidence>
<dbReference type="InterPro" id="IPR009057">
    <property type="entry name" value="Homeodomain-like_sf"/>
</dbReference>
<evidence type="ECO:0000256" key="1">
    <source>
        <dbReference type="ARBA" id="ARBA00023015"/>
    </source>
</evidence>
<evidence type="ECO:0000313" key="5">
    <source>
        <dbReference type="EMBL" id="MBF6226572.1"/>
    </source>
</evidence>
<sequence>MPPSPDLAPYVEYFWTAEWRYETPYRQLIVPLPNVHLTFRDGGAILNGVRTHPHTKILDGTGQVTGVAFRHARFRPFLNAPVATITDRELDASRWLPTTLPATATIPAIEDYLRACLAVSSEPSREGAPIAEAAMAAITGDARVTTVGALADRFGTNVRTLQRAFAEHVGAPPKWVIRRYRLHEVTERLAQGQEPRWSALAFELGYADQAHLIRDFKSIFGEPPEYYRQRY</sequence>
<gene>
    <name evidence="5" type="ORF">IU470_15855</name>
</gene>
<dbReference type="InterPro" id="IPR050204">
    <property type="entry name" value="AraC_XylS_family_regulators"/>
</dbReference>
<dbReference type="EMBL" id="JADLRE010000011">
    <property type="protein sequence ID" value="MBF6226572.1"/>
    <property type="molecule type" value="Genomic_DNA"/>
</dbReference>
<dbReference type="SUPFAM" id="SSF46689">
    <property type="entry name" value="Homeodomain-like"/>
    <property type="match status" value="1"/>
</dbReference>
<keyword evidence="2" id="KW-0238">DNA-binding</keyword>
<feature type="domain" description="HTH araC/xylS-type" evidence="4">
    <location>
        <begin position="132"/>
        <end position="230"/>
    </location>
</feature>
<evidence type="ECO:0000313" key="6">
    <source>
        <dbReference type="Proteomes" id="UP000807309"/>
    </source>
</evidence>
<keyword evidence="6" id="KW-1185">Reference proteome</keyword>
<dbReference type="Pfam" id="PF20240">
    <property type="entry name" value="DUF6597"/>
    <property type="match status" value="1"/>
</dbReference>
<dbReference type="PROSITE" id="PS01124">
    <property type="entry name" value="HTH_ARAC_FAMILY_2"/>
    <property type="match status" value="1"/>
</dbReference>
<accession>A0ABS0C863</accession>
<comment type="caution">
    <text evidence="5">The sequence shown here is derived from an EMBL/GenBank/DDBJ whole genome shotgun (WGS) entry which is preliminary data.</text>
</comment>
<name>A0ABS0C863_9NOCA</name>